<dbReference type="InterPro" id="IPR001962">
    <property type="entry name" value="Asn_synthase"/>
</dbReference>
<evidence type="ECO:0000256" key="1">
    <source>
        <dbReference type="ARBA" id="ARBA00005187"/>
    </source>
</evidence>
<comment type="catalytic activity">
    <reaction evidence="3">
        <text>L-aspartate + L-glutamine + ATP + H2O = L-asparagine + L-glutamate + AMP + diphosphate + H(+)</text>
        <dbReference type="Rhea" id="RHEA:12228"/>
        <dbReference type="ChEBI" id="CHEBI:15377"/>
        <dbReference type="ChEBI" id="CHEBI:15378"/>
        <dbReference type="ChEBI" id="CHEBI:29985"/>
        <dbReference type="ChEBI" id="CHEBI:29991"/>
        <dbReference type="ChEBI" id="CHEBI:30616"/>
        <dbReference type="ChEBI" id="CHEBI:33019"/>
        <dbReference type="ChEBI" id="CHEBI:58048"/>
        <dbReference type="ChEBI" id="CHEBI:58359"/>
        <dbReference type="ChEBI" id="CHEBI:456215"/>
        <dbReference type="EC" id="6.3.5.4"/>
    </reaction>
</comment>
<evidence type="ECO:0000259" key="4">
    <source>
        <dbReference type="Pfam" id="PF00733"/>
    </source>
</evidence>
<name>A0A1U6IUY0_9SPHN</name>
<reference evidence="6" key="1">
    <citation type="submission" date="2017-02" db="EMBL/GenBank/DDBJ databases">
        <authorList>
            <person name="Varghese N."/>
            <person name="Submissions S."/>
        </authorList>
    </citation>
    <scope>NUCLEOTIDE SEQUENCE [LARGE SCALE GENOMIC DNA]</scope>
    <source>
        <strain evidence="6">SM117</strain>
    </source>
</reference>
<dbReference type="Proteomes" id="UP000190989">
    <property type="component" value="Unassembled WGS sequence"/>
</dbReference>
<comment type="pathway">
    <text evidence="1">Amino-acid biosynthesis; L-asparagine biosynthesis; L-asparagine from L-aspartate (L-Gln route): step 1/1.</text>
</comment>
<evidence type="ECO:0000313" key="5">
    <source>
        <dbReference type="EMBL" id="SLK11836.1"/>
    </source>
</evidence>
<keyword evidence="6" id="KW-1185">Reference proteome</keyword>
<gene>
    <name evidence="5" type="ORF">SAMN06295987_1169</name>
</gene>
<evidence type="ECO:0000256" key="2">
    <source>
        <dbReference type="ARBA" id="ARBA00012737"/>
    </source>
</evidence>
<evidence type="ECO:0000313" key="6">
    <source>
        <dbReference type="Proteomes" id="UP000190989"/>
    </source>
</evidence>
<dbReference type="AlphaFoldDB" id="A0A1U6IUY0"/>
<sequence>MSGPEFVIASIREPELLDQWARGIAERTGWQRITIDGPIAIFVSVSCPFIAESTAPTHAVLGSAFARHGPLERCAELDAKTAQDLHAGSVTMLMKNYWGAFLAICPRGDGLLVTRDPSAAMPCLYMPNSGGILMASSIAAMTRAGIPRPSVAMDNVAHCLFRADLPSPQTALEGIEELAPGTSLHIDANGSKVVPAWSPWDHVMINSAVTFEDHVEQLRRAVQNTAVAWAGTAGSILVGISGGLDSSILATCLRRSTPPALCATLATKDAEGDERHFARKICDHLGMQLVEAHYDLADICLDRPVRPHMPRPTGRIIAQGYNAAVSRIASEHGITAFMTGNGGDNVFGFSQSAGAIADRLLHEGLSSAVWHTSKDVCQLTGCSLRQAWQAALRTLRRPRKYRWRPNRRFLSRDALAHLDATALTHPWLDAPDGALPGKAAHIASLLRIQRHLDGSGQLGDVAVINPLMSQPVLEACLAIPSWMWCRNGQNRSVAREAFRDMMPPSITDRVSKGGPDGFGTQILEHFRETMRERLLDGALARHGIVDRSALEQRLNDAKPNWGADQVRILELLEAEAWIGHWQSH</sequence>
<dbReference type="InterPro" id="IPR014729">
    <property type="entry name" value="Rossmann-like_a/b/a_fold"/>
</dbReference>
<dbReference type="STRING" id="428990.SAMN06295987_1169"/>
<protein>
    <recommendedName>
        <fullName evidence="2">asparagine synthase (glutamine-hydrolyzing)</fullName>
        <ecNumber evidence="2">6.3.5.4</ecNumber>
    </recommendedName>
</protein>
<dbReference type="GO" id="GO:0006529">
    <property type="term" value="P:asparagine biosynthetic process"/>
    <property type="evidence" value="ECO:0007669"/>
    <property type="project" value="InterPro"/>
</dbReference>
<dbReference type="Gene3D" id="3.60.20.10">
    <property type="entry name" value="Glutamine Phosphoribosylpyrophosphate, subunit 1, domain 1"/>
    <property type="match status" value="1"/>
</dbReference>
<dbReference type="InterPro" id="IPR029055">
    <property type="entry name" value="Ntn_hydrolases_N"/>
</dbReference>
<accession>A0A1U6IUY0</accession>
<dbReference type="SUPFAM" id="SSF52402">
    <property type="entry name" value="Adenine nucleotide alpha hydrolases-like"/>
    <property type="match status" value="1"/>
</dbReference>
<dbReference type="Gene3D" id="3.40.50.620">
    <property type="entry name" value="HUPs"/>
    <property type="match status" value="1"/>
</dbReference>
<dbReference type="PANTHER" id="PTHR43284">
    <property type="entry name" value="ASPARAGINE SYNTHETASE (GLUTAMINE-HYDROLYZING)"/>
    <property type="match status" value="1"/>
</dbReference>
<dbReference type="EC" id="6.3.5.4" evidence="2"/>
<dbReference type="PANTHER" id="PTHR43284:SF1">
    <property type="entry name" value="ASPARAGINE SYNTHETASE"/>
    <property type="match status" value="1"/>
</dbReference>
<dbReference type="Pfam" id="PF00733">
    <property type="entry name" value="Asn_synthase"/>
    <property type="match status" value="1"/>
</dbReference>
<feature type="domain" description="Asparagine synthetase" evidence="4">
    <location>
        <begin position="237"/>
        <end position="578"/>
    </location>
</feature>
<dbReference type="InterPro" id="IPR051786">
    <property type="entry name" value="ASN_synthetase/amidase"/>
</dbReference>
<dbReference type="GO" id="GO:0004066">
    <property type="term" value="F:asparagine synthase (glutamine-hydrolyzing) activity"/>
    <property type="evidence" value="ECO:0007669"/>
    <property type="project" value="UniProtKB-EC"/>
</dbReference>
<proteinExistence type="predicted"/>
<dbReference type="EMBL" id="FVZE01000016">
    <property type="protein sequence ID" value="SLK11836.1"/>
    <property type="molecule type" value="Genomic_DNA"/>
</dbReference>
<organism evidence="5 6">
    <name type="scientific">Novosphingobium mathurense</name>
    <dbReference type="NCBI Taxonomy" id="428990"/>
    <lineage>
        <taxon>Bacteria</taxon>
        <taxon>Pseudomonadati</taxon>
        <taxon>Pseudomonadota</taxon>
        <taxon>Alphaproteobacteria</taxon>
        <taxon>Sphingomonadales</taxon>
        <taxon>Sphingomonadaceae</taxon>
        <taxon>Novosphingobium</taxon>
    </lineage>
</organism>
<dbReference type="SUPFAM" id="SSF56235">
    <property type="entry name" value="N-terminal nucleophile aminohydrolases (Ntn hydrolases)"/>
    <property type="match status" value="1"/>
</dbReference>
<evidence type="ECO:0000256" key="3">
    <source>
        <dbReference type="ARBA" id="ARBA00048741"/>
    </source>
</evidence>